<accession>A0A532V9T0</accession>
<sequence>MKAFAAAFVVLIFSTVACLISPDAPGLLYPPDGDTISGSQVTFSWSAVEDATYYKLEIASDEYFTSTALSEDSVDATSYTVDLEYETSPLNGQSTYYWHVAAFKEGWGSWSGVRSFYNANQEHP</sequence>
<evidence type="ECO:0008006" key="4">
    <source>
        <dbReference type="Google" id="ProtNLM"/>
    </source>
</evidence>
<dbReference type="InterPro" id="IPR003961">
    <property type="entry name" value="FN3_dom"/>
</dbReference>
<organism evidence="2 3">
    <name type="scientific">candidate division TA06 bacterium B3_TA06</name>
    <dbReference type="NCBI Taxonomy" id="2012487"/>
    <lineage>
        <taxon>Bacteria</taxon>
        <taxon>Bacteria division TA06</taxon>
    </lineage>
</organism>
<dbReference type="CDD" id="cd00063">
    <property type="entry name" value="FN3"/>
    <property type="match status" value="1"/>
</dbReference>
<evidence type="ECO:0000256" key="1">
    <source>
        <dbReference type="SAM" id="SignalP"/>
    </source>
</evidence>
<evidence type="ECO:0000313" key="3">
    <source>
        <dbReference type="Proteomes" id="UP000317778"/>
    </source>
</evidence>
<dbReference type="InterPro" id="IPR013783">
    <property type="entry name" value="Ig-like_fold"/>
</dbReference>
<protein>
    <recommendedName>
        <fullName evidence="4">Fibronectin type-III domain-containing protein</fullName>
    </recommendedName>
</protein>
<dbReference type="InterPro" id="IPR036116">
    <property type="entry name" value="FN3_sf"/>
</dbReference>
<feature type="chain" id="PRO_5021940977" description="Fibronectin type-III domain-containing protein" evidence="1">
    <location>
        <begin position="20"/>
        <end position="124"/>
    </location>
</feature>
<keyword evidence="1" id="KW-0732">Signal</keyword>
<gene>
    <name evidence="2" type="ORF">CEE36_02190</name>
</gene>
<dbReference type="SUPFAM" id="SSF49265">
    <property type="entry name" value="Fibronectin type III"/>
    <property type="match status" value="1"/>
</dbReference>
<dbReference type="PROSITE" id="PS51257">
    <property type="entry name" value="PROKAR_LIPOPROTEIN"/>
    <property type="match status" value="1"/>
</dbReference>
<dbReference type="Gene3D" id="2.60.40.10">
    <property type="entry name" value="Immunoglobulins"/>
    <property type="match status" value="1"/>
</dbReference>
<comment type="caution">
    <text evidence="2">The sequence shown here is derived from an EMBL/GenBank/DDBJ whole genome shotgun (WGS) entry which is preliminary data.</text>
</comment>
<name>A0A532V9T0_UNCT6</name>
<evidence type="ECO:0000313" key="2">
    <source>
        <dbReference type="EMBL" id="TKJ43949.1"/>
    </source>
</evidence>
<dbReference type="AlphaFoldDB" id="A0A532V9T0"/>
<reference evidence="2 3" key="1">
    <citation type="submission" date="2017-06" db="EMBL/GenBank/DDBJ databases">
        <title>Novel microbial phyla capable of carbon fixation and sulfur reduction in deep-sea sediments.</title>
        <authorList>
            <person name="Huang J."/>
            <person name="Baker B."/>
            <person name="Wang Y."/>
        </authorList>
    </citation>
    <scope>NUCLEOTIDE SEQUENCE [LARGE SCALE GENOMIC DNA]</scope>
    <source>
        <strain evidence="2">B3_TA06</strain>
    </source>
</reference>
<proteinExistence type="predicted"/>
<feature type="signal peptide" evidence="1">
    <location>
        <begin position="1"/>
        <end position="19"/>
    </location>
</feature>
<dbReference type="EMBL" id="NJBO01000002">
    <property type="protein sequence ID" value="TKJ43949.1"/>
    <property type="molecule type" value="Genomic_DNA"/>
</dbReference>
<dbReference type="Proteomes" id="UP000317778">
    <property type="component" value="Unassembled WGS sequence"/>
</dbReference>